<proteinExistence type="predicted"/>
<evidence type="ECO:0008006" key="4">
    <source>
        <dbReference type="Google" id="ProtNLM"/>
    </source>
</evidence>
<evidence type="ECO:0000313" key="3">
    <source>
        <dbReference type="Proteomes" id="UP000065641"/>
    </source>
</evidence>
<organism evidence="2 3">
    <name type="scientific">Pseudohongiella spirulinae</name>
    <dbReference type="NCBI Taxonomy" id="1249552"/>
    <lineage>
        <taxon>Bacteria</taxon>
        <taxon>Pseudomonadati</taxon>
        <taxon>Pseudomonadota</taxon>
        <taxon>Gammaproteobacteria</taxon>
        <taxon>Pseudomonadales</taxon>
        <taxon>Pseudohongiellaceae</taxon>
        <taxon>Pseudohongiella</taxon>
    </lineage>
</organism>
<reference evidence="2 3" key="1">
    <citation type="submission" date="2015-11" db="EMBL/GenBank/DDBJ databases">
        <authorList>
            <person name="Zhang Y."/>
            <person name="Guo Z."/>
        </authorList>
    </citation>
    <scope>NUCLEOTIDE SEQUENCE [LARGE SCALE GENOMIC DNA]</scope>
    <source>
        <strain evidence="2 3">KCTC 32221</strain>
    </source>
</reference>
<feature type="signal peptide" evidence="1">
    <location>
        <begin position="1"/>
        <end position="22"/>
    </location>
</feature>
<evidence type="ECO:0000313" key="2">
    <source>
        <dbReference type="EMBL" id="ALO47117.1"/>
    </source>
</evidence>
<gene>
    <name evidence="2" type="ORF">PS2015_2483</name>
</gene>
<dbReference type="Proteomes" id="UP000065641">
    <property type="component" value="Chromosome"/>
</dbReference>
<dbReference type="KEGG" id="pspi:PS2015_2483"/>
<dbReference type="AlphaFoldDB" id="A0A0S2KFL6"/>
<dbReference type="RefSeq" id="WP_058022540.1">
    <property type="nucleotide sequence ID" value="NZ_CP013189.1"/>
</dbReference>
<feature type="chain" id="PRO_5006601589" description="Adhesin domain-containing protein" evidence="1">
    <location>
        <begin position="23"/>
        <end position="206"/>
    </location>
</feature>
<dbReference type="EMBL" id="CP013189">
    <property type="protein sequence ID" value="ALO47117.1"/>
    <property type="molecule type" value="Genomic_DNA"/>
</dbReference>
<dbReference type="OrthoDB" id="5767486at2"/>
<accession>A0A0S2KFL6</accession>
<keyword evidence="1" id="KW-0732">Signal</keyword>
<evidence type="ECO:0000256" key="1">
    <source>
        <dbReference type="SAM" id="SignalP"/>
    </source>
</evidence>
<name>A0A0S2KFL6_9GAMM</name>
<protein>
    <recommendedName>
        <fullName evidence="4">Adhesin domain-containing protein</fullName>
    </recommendedName>
</protein>
<sequence length="206" mass="22583" precursor="true">MIIPRTLATFVLLAASISLACADEIQHYEYSARDLKELSIESSVGEIIIEPSDNDTITVELTIKPNTRMGWFRRDPDLSAMQIVDRVRGDELRLRFDEKDVSAHWLIKMPDLDYTSIDLGVGVIEITDIRSEFNIDVGVGSVDIETDNANTGHVELAAGVGDTYISAKNKTDSRRALVSSESSAQGDGSDDIRVDVGVGDVNVVLR</sequence>
<dbReference type="PROSITE" id="PS51257">
    <property type="entry name" value="PROKAR_LIPOPROTEIN"/>
    <property type="match status" value="1"/>
</dbReference>
<keyword evidence="3" id="KW-1185">Reference proteome</keyword>